<proteinExistence type="inferred from homology"/>
<reference evidence="3 4" key="1">
    <citation type="journal article" date="2014" name="PLoS Genet.">
        <title>Phylogenetically driven sequencing of extremely halophilic archaea reveals strategies for static and dynamic osmo-response.</title>
        <authorList>
            <person name="Becker E.A."/>
            <person name="Seitzer P.M."/>
            <person name="Tritt A."/>
            <person name="Larsen D."/>
            <person name="Krusor M."/>
            <person name="Yao A.I."/>
            <person name="Wu D."/>
            <person name="Madern D."/>
            <person name="Eisen J.A."/>
            <person name="Darling A.E."/>
            <person name="Facciotti M.T."/>
        </authorList>
    </citation>
    <scope>NUCLEOTIDE SEQUENCE [LARGE SCALE GENOMIC DNA]</scope>
    <source>
        <strain evidence="3 4">JCM 10990</strain>
    </source>
</reference>
<dbReference type="PRINTS" id="PR01438">
    <property type="entry name" value="UNVRSLSTRESS"/>
</dbReference>
<dbReference type="CDD" id="cd00293">
    <property type="entry name" value="USP-like"/>
    <property type="match status" value="2"/>
</dbReference>
<dbReference type="RefSeq" id="WP_006165868.1">
    <property type="nucleotide sequence ID" value="NZ_AOIN01000021.1"/>
</dbReference>
<keyword evidence="4" id="KW-1185">Reference proteome</keyword>
<protein>
    <submittedName>
        <fullName evidence="3">UspA domain-containing protein</fullName>
    </submittedName>
</protein>
<evidence type="ECO:0000259" key="2">
    <source>
        <dbReference type="Pfam" id="PF00582"/>
    </source>
</evidence>
<dbReference type="AlphaFoldDB" id="M0B3D3"/>
<dbReference type="Gene3D" id="3.40.50.620">
    <property type="entry name" value="HUPs"/>
    <property type="match status" value="2"/>
</dbReference>
<dbReference type="InterPro" id="IPR014729">
    <property type="entry name" value="Rossmann-like_a/b/a_fold"/>
</dbReference>
<organism evidence="3 4">
    <name type="scientific">Natrialba chahannaoensis JCM 10990</name>
    <dbReference type="NCBI Taxonomy" id="1227492"/>
    <lineage>
        <taxon>Archaea</taxon>
        <taxon>Methanobacteriati</taxon>
        <taxon>Methanobacteriota</taxon>
        <taxon>Stenosarchaea group</taxon>
        <taxon>Halobacteria</taxon>
        <taxon>Halobacteriales</taxon>
        <taxon>Natrialbaceae</taxon>
        <taxon>Natrialba</taxon>
    </lineage>
</organism>
<sequence>MYGTILVPIDGSSTSTNAFECSVSIARATGATIKVMFVVEPVEYELADEDSTVRSAARRRGREILSSVAESGAAADLTIERDICKGVPYQEIVAFAESEADLIVLGTHGLTAETGPGSTIQRVLSTVETPVLAVPPDTSLPDDGPRCILLATDGSESASQTTNHALELAANVGSTVDVLHVIDETNPALTDPSQPMNELARQGGHDLVERLQTAASERQLPVTTVVTRGVPGMEITSRANTVGADLIAMGVRGRATPSEQLLGGTTVRVLRQAEQPVLLSR</sequence>
<evidence type="ECO:0000313" key="4">
    <source>
        <dbReference type="Proteomes" id="UP000011693"/>
    </source>
</evidence>
<accession>M0B3D3</accession>
<dbReference type="Pfam" id="PF00582">
    <property type="entry name" value="Usp"/>
    <property type="match status" value="2"/>
</dbReference>
<comment type="caution">
    <text evidence="3">The sequence shown here is derived from an EMBL/GenBank/DDBJ whole genome shotgun (WGS) entry which is preliminary data.</text>
</comment>
<evidence type="ECO:0000313" key="3">
    <source>
        <dbReference type="EMBL" id="ELZ05032.1"/>
    </source>
</evidence>
<feature type="domain" description="UspA" evidence="2">
    <location>
        <begin position="148"/>
        <end position="280"/>
    </location>
</feature>
<dbReference type="EMBL" id="AOIN01000021">
    <property type="protein sequence ID" value="ELZ05032.1"/>
    <property type="molecule type" value="Genomic_DNA"/>
</dbReference>
<dbReference type="PATRIC" id="fig|1227492.4.peg.525"/>
<evidence type="ECO:0000256" key="1">
    <source>
        <dbReference type="ARBA" id="ARBA00008791"/>
    </source>
</evidence>
<dbReference type="PANTHER" id="PTHR46268:SF6">
    <property type="entry name" value="UNIVERSAL STRESS PROTEIN UP12"/>
    <property type="match status" value="1"/>
</dbReference>
<dbReference type="SUPFAM" id="SSF52402">
    <property type="entry name" value="Adenine nucleotide alpha hydrolases-like"/>
    <property type="match status" value="2"/>
</dbReference>
<dbReference type="OrthoDB" id="105697at2157"/>
<name>M0B3D3_9EURY</name>
<dbReference type="InterPro" id="IPR006015">
    <property type="entry name" value="Universal_stress_UspA"/>
</dbReference>
<dbReference type="InterPro" id="IPR006016">
    <property type="entry name" value="UspA"/>
</dbReference>
<dbReference type="STRING" id="1227492.C482_02721"/>
<feature type="domain" description="UspA" evidence="2">
    <location>
        <begin position="1"/>
        <end position="135"/>
    </location>
</feature>
<comment type="similarity">
    <text evidence="1">Belongs to the universal stress protein A family.</text>
</comment>
<dbReference type="PANTHER" id="PTHR46268">
    <property type="entry name" value="STRESS RESPONSE PROTEIN NHAX"/>
    <property type="match status" value="1"/>
</dbReference>
<dbReference type="Proteomes" id="UP000011693">
    <property type="component" value="Unassembled WGS sequence"/>
</dbReference>
<gene>
    <name evidence="3" type="ORF">C482_02721</name>
</gene>